<feature type="region of interest" description="Disordered" evidence="1">
    <location>
        <begin position="1"/>
        <end position="76"/>
    </location>
</feature>
<dbReference type="AlphaFoldDB" id="A0A5E4ME41"/>
<accession>A0A5E4ME41</accession>
<proteinExistence type="predicted"/>
<organism evidence="2 3">
    <name type="scientific">Cinara cedri</name>
    <dbReference type="NCBI Taxonomy" id="506608"/>
    <lineage>
        <taxon>Eukaryota</taxon>
        <taxon>Metazoa</taxon>
        <taxon>Ecdysozoa</taxon>
        <taxon>Arthropoda</taxon>
        <taxon>Hexapoda</taxon>
        <taxon>Insecta</taxon>
        <taxon>Pterygota</taxon>
        <taxon>Neoptera</taxon>
        <taxon>Paraneoptera</taxon>
        <taxon>Hemiptera</taxon>
        <taxon>Sternorrhyncha</taxon>
        <taxon>Aphidomorpha</taxon>
        <taxon>Aphidoidea</taxon>
        <taxon>Aphididae</taxon>
        <taxon>Lachninae</taxon>
        <taxon>Cinara</taxon>
    </lineage>
</organism>
<feature type="compositionally biased region" description="Basic and acidic residues" evidence="1">
    <location>
        <begin position="282"/>
        <end position="317"/>
    </location>
</feature>
<dbReference type="Proteomes" id="UP000325440">
    <property type="component" value="Unassembled WGS sequence"/>
</dbReference>
<name>A0A5E4ME41_9HEMI</name>
<evidence type="ECO:0000313" key="2">
    <source>
        <dbReference type="EMBL" id="VVC27536.1"/>
    </source>
</evidence>
<feature type="non-terminal residue" evidence="2">
    <location>
        <position position="1"/>
    </location>
</feature>
<sequence length="405" mass="46488">QGIRNIRGAPARTPNEIEYQAGNKQKGEPDKSEESGDKQPKRGASEDLKISGEQPQSKDDESMRAFSDKDNEERQERSLMQLLETPKHLIGTQLDIVSKWAGHLPNEIAKGTGHLLGRTPVVGGILKYAVEAPRKLVNVSVEATKFITSPKDDVDHFEKKIYKAFGVDERDITHKKFDRYLSYFKGYVGSHLGYTIEDAVKFTWEHGINSIGHAGSQNKKTKPYTEDIDYKDDLLYMAKIHRKEFLDKLYEYTIGKKAMPGRSKADENPYNKPNNAPPNKPGSHEDLKDLQRRPSLDDAEARRKRAEEEEKRRRDEKMSGRFGYYELQQDDEGNIKLSDYNDVINARRARIDMLLDNIQSDDINFIKLNEALHEKLIGDQELFDAEDKKIAQEKMIFQGLKARIY</sequence>
<keyword evidence="3" id="KW-1185">Reference proteome</keyword>
<feature type="region of interest" description="Disordered" evidence="1">
    <location>
        <begin position="260"/>
        <end position="317"/>
    </location>
</feature>
<evidence type="ECO:0000256" key="1">
    <source>
        <dbReference type="SAM" id="MobiDB-lite"/>
    </source>
</evidence>
<dbReference type="OrthoDB" id="8184558at2759"/>
<feature type="compositionally biased region" description="Basic and acidic residues" evidence="1">
    <location>
        <begin position="25"/>
        <end position="76"/>
    </location>
</feature>
<evidence type="ECO:0000313" key="3">
    <source>
        <dbReference type="Proteomes" id="UP000325440"/>
    </source>
</evidence>
<gene>
    <name evidence="2" type="ORF">CINCED_3A014198</name>
</gene>
<dbReference type="EMBL" id="CABPRJ010000176">
    <property type="protein sequence ID" value="VVC27536.1"/>
    <property type="molecule type" value="Genomic_DNA"/>
</dbReference>
<reference evidence="2 3" key="1">
    <citation type="submission" date="2019-08" db="EMBL/GenBank/DDBJ databases">
        <authorList>
            <person name="Alioto T."/>
            <person name="Alioto T."/>
            <person name="Gomez Garrido J."/>
        </authorList>
    </citation>
    <scope>NUCLEOTIDE SEQUENCE [LARGE SCALE GENOMIC DNA]</scope>
</reference>
<protein>
    <submittedName>
        <fullName evidence="2">Uncharacterized protein</fullName>
    </submittedName>
</protein>